<sequence length="97" mass="10914">MKGYWIVLGTEVTDQAAHAEYNRLWAPIAEKYGVKINPTETPPILKEARDTARVIIVEFPTYEDAVACYEDPDYQAAKTFANKAAKRDLLIVRGEIA</sequence>
<name>A0A3S2WUB8_9PROT</name>
<proteinExistence type="predicted"/>
<comment type="caution">
    <text evidence="2">The sequence shown here is derived from an EMBL/GenBank/DDBJ whole genome shotgun (WGS) entry which is preliminary data.</text>
</comment>
<dbReference type="InterPro" id="IPR010753">
    <property type="entry name" value="DUF1330"/>
</dbReference>
<keyword evidence="3" id="KW-1185">Reference proteome</keyword>
<dbReference type="RefSeq" id="WP_127764067.1">
    <property type="nucleotide sequence ID" value="NZ_SADE01000001.1"/>
</dbReference>
<gene>
    <name evidence="2" type="ORF">EOI86_05330</name>
</gene>
<evidence type="ECO:0000313" key="3">
    <source>
        <dbReference type="Proteomes" id="UP000287447"/>
    </source>
</evidence>
<dbReference type="SUPFAM" id="SSF54909">
    <property type="entry name" value="Dimeric alpha+beta barrel"/>
    <property type="match status" value="1"/>
</dbReference>
<accession>A0A3S2WUB8</accession>
<protein>
    <submittedName>
        <fullName evidence="2">DUF1330 domain-containing protein</fullName>
    </submittedName>
</protein>
<dbReference type="EMBL" id="SADE01000001">
    <property type="protein sequence ID" value="RVU38695.1"/>
    <property type="molecule type" value="Genomic_DNA"/>
</dbReference>
<reference evidence="3" key="1">
    <citation type="submission" date="2019-01" db="EMBL/GenBank/DDBJ databases">
        <title>Gri0909 isolated from a small marine red alga.</title>
        <authorList>
            <person name="Kim J."/>
            <person name="Jeong S.E."/>
            <person name="Jeon C.O."/>
        </authorList>
    </citation>
    <scope>NUCLEOTIDE SEQUENCE [LARGE SCALE GENOMIC DNA]</scope>
    <source>
        <strain evidence="3">Gri0909</strain>
    </source>
</reference>
<dbReference type="PANTHER" id="PTHR41521">
    <property type="match status" value="1"/>
</dbReference>
<dbReference type="AlphaFoldDB" id="A0A3S2WUB8"/>
<evidence type="ECO:0000313" key="2">
    <source>
        <dbReference type="EMBL" id="RVU38695.1"/>
    </source>
</evidence>
<dbReference type="InterPro" id="IPR011008">
    <property type="entry name" value="Dimeric_a/b-barrel"/>
</dbReference>
<organism evidence="2 3">
    <name type="scientific">Hwanghaeella grinnelliae</name>
    <dbReference type="NCBI Taxonomy" id="2500179"/>
    <lineage>
        <taxon>Bacteria</taxon>
        <taxon>Pseudomonadati</taxon>
        <taxon>Pseudomonadota</taxon>
        <taxon>Alphaproteobacteria</taxon>
        <taxon>Rhodospirillales</taxon>
        <taxon>Rhodospirillaceae</taxon>
        <taxon>Hwanghaeella</taxon>
    </lineage>
</organism>
<evidence type="ECO:0000259" key="1">
    <source>
        <dbReference type="Pfam" id="PF07045"/>
    </source>
</evidence>
<dbReference type="PANTHER" id="PTHR41521:SF4">
    <property type="entry name" value="BLR0684 PROTEIN"/>
    <property type="match status" value="1"/>
</dbReference>
<dbReference type="Gene3D" id="3.30.70.100">
    <property type="match status" value="1"/>
</dbReference>
<dbReference type="Proteomes" id="UP000287447">
    <property type="component" value="Unassembled WGS sequence"/>
</dbReference>
<feature type="domain" description="DUF1330" evidence="1">
    <location>
        <begin position="2"/>
        <end position="94"/>
    </location>
</feature>
<dbReference type="OrthoDB" id="9806380at2"/>
<dbReference type="Pfam" id="PF07045">
    <property type="entry name" value="DUF1330"/>
    <property type="match status" value="1"/>
</dbReference>